<gene>
    <name evidence="1" type="ORF">BSAL_80760</name>
</gene>
<protein>
    <submittedName>
        <fullName evidence="1">Uncharacterized protein</fullName>
    </submittedName>
</protein>
<proteinExistence type="predicted"/>
<dbReference type="EMBL" id="CYKH01000858">
    <property type="protein sequence ID" value="CUG53078.1"/>
    <property type="molecule type" value="Genomic_DNA"/>
</dbReference>
<name>A0A0S4J162_BODSA</name>
<dbReference type="AlphaFoldDB" id="A0A0S4J162"/>
<dbReference type="VEuPathDB" id="TriTrypDB:BSAL_80760"/>
<evidence type="ECO:0000313" key="2">
    <source>
        <dbReference type="Proteomes" id="UP000051952"/>
    </source>
</evidence>
<sequence>QNFSTTANAYAHPATQNFSSSAMTANPFGQSATQNFSTTANAYAHPACVLKSSSRCCRLGKPVSRCVLKSCCRLGIRVGRCVLKSSSRCCRLGKPVPPNTFGTFGQPQNAFGNY</sequence>
<reference evidence="2" key="1">
    <citation type="submission" date="2015-09" db="EMBL/GenBank/DDBJ databases">
        <authorList>
            <consortium name="Pathogen Informatics"/>
        </authorList>
    </citation>
    <scope>NUCLEOTIDE SEQUENCE [LARGE SCALE GENOMIC DNA]</scope>
    <source>
        <strain evidence="2">Lake Konstanz</strain>
    </source>
</reference>
<evidence type="ECO:0000313" key="1">
    <source>
        <dbReference type="EMBL" id="CUG53078.1"/>
    </source>
</evidence>
<accession>A0A0S4J162</accession>
<organism evidence="1 2">
    <name type="scientific">Bodo saltans</name>
    <name type="common">Flagellated protozoan</name>
    <dbReference type="NCBI Taxonomy" id="75058"/>
    <lineage>
        <taxon>Eukaryota</taxon>
        <taxon>Discoba</taxon>
        <taxon>Euglenozoa</taxon>
        <taxon>Kinetoplastea</taxon>
        <taxon>Metakinetoplastina</taxon>
        <taxon>Eubodonida</taxon>
        <taxon>Bodonidae</taxon>
        <taxon>Bodo</taxon>
    </lineage>
</organism>
<dbReference type="Proteomes" id="UP000051952">
    <property type="component" value="Unassembled WGS sequence"/>
</dbReference>
<feature type="non-terminal residue" evidence="1">
    <location>
        <position position="1"/>
    </location>
</feature>
<keyword evidence="2" id="KW-1185">Reference proteome</keyword>